<dbReference type="PANTHER" id="PTHR39183:SF1">
    <property type="entry name" value="SPORE COAT PROTEIN F-LIKE PROTEIN YHCQ"/>
    <property type="match status" value="1"/>
</dbReference>
<sequence length="198" mass="22440">MQLNLDNNFNQTNQQGNAASYGAHECMECHEILSDAINGINQFELYRPHVKDQQLGQILDKQINFMIQEYNSLVNHLHNRGIKPGSTYQAQNNFSPKLGLRNPSPESPNYNINQLNDRDIASGMLGCAKSSAVFATLAALECTDPNLRNMMKNCVISKIDMAYEIFQYMNQMGFYQVPTMQENTTQTMVNSYQPANML</sequence>
<dbReference type="EMBL" id="CP046640">
    <property type="protein sequence ID" value="QTL97568.1"/>
    <property type="molecule type" value="Genomic_DNA"/>
</dbReference>
<evidence type="ECO:0000256" key="2">
    <source>
        <dbReference type="ARBA" id="ARBA00024325"/>
    </source>
</evidence>
<dbReference type="Pfam" id="PF07875">
    <property type="entry name" value="Coat_F"/>
    <property type="match status" value="1"/>
</dbReference>
<comment type="similarity">
    <text evidence="3">Belongs to the CotF family.</text>
</comment>
<dbReference type="PANTHER" id="PTHR39183">
    <property type="entry name" value="SPORE COAT PROTEIN F-LIKE PROTEIN YHCQ"/>
    <property type="match status" value="1"/>
</dbReference>
<gene>
    <name evidence="4" type="ORF">GM661_06020</name>
</gene>
<reference evidence="4" key="1">
    <citation type="submission" date="2019-12" db="EMBL/GenBank/DDBJ databases">
        <authorList>
            <person name="zhang j."/>
            <person name="sun C.M."/>
        </authorList>
    </citation>
    <scope>NUCLEOTIDE SEQUENCE</scope>
    <source>
        <strain evidence="4">NS-1</strain>
    </source>
</reference>
<dbReference type="Proteomes" id="UP000665020">
    <property type="component" value="Chromosome"/>
</dbReference>
<dbReference type="AlphaFoldDB" id="A0A8A7KD83"/>
<dbReference type="InterPro" id="IPR012347">
    <property type="entry name" value="Ferritin-like"/>
</dbReference>
<name>A0A8A7KD83_9FIRM</name>
<protein>
    <submittedName>
        <fullName evidence="4">Spore coat protein</fullName>
    </submittedName>
</protein>
<keyword evidence="1" id="KW-0749">Sporulation</keyword>
<evidence type="ECO:0000256" key="1">
    <source>
        <dbReference type="ARBA" id="ARBA00022969"/>
    </source>
</evidence>
<organism evidence="4 5">
    <name type="scientific">Iocasia fonsfrigidae</name>
    <dbReference type="NCBI Taxonomy" id="2682810"/>
    <lineage>
        <taxon>Bacteria</taxon>
        <taxon>Bacillati</taxon>
        <taxon>Bacillota</taxon>
        <taxon>Clostridia</taxon>
        <taxon>Halanaerobiales</taxon>
        <taxon>Halanaerobiaceae</taxon>
        <taxon>Iocasia</taxon>
    </lineage>
</organism>
<evidence type="ECO:0000256" key="3">
    <source>
        <dbReference type="ARBA" id="ARBA00024344"/>
    </source>
</evidence>
<proteinExistence type="inferred from homology"/>
<dbReference type="InterPro" id="IPR012851">
    <property type="entry name" value="Spore_coat_CotF-like"/>
</dbReference>
<keyword evidence="4" id="KW-0946">Virion</keyword>
<dbReference type="KEGG" id="ifn:GM661_06020"/>
<keyword evidence="4" id="KW-0167">Capsid protein</keyword>
<keyword evidence="5" id="KW-1185">Reference proteome</keyword>
<evidence type="ECO:0000313" key="5">
    <source>
        <dbReference type="Proteomes" id="UP000665020"/>
    </source>
</evidence>
<comment type="subcellular location">
    <subcellularLocation>
        <location evidence="2">Spore coat</location>
    </subcellularLocation>
</comment>
<dbReference type="RefSeq" id="WP_230869197.1">
    <property type="nucleotide sequence ID" value="NZ_CP046640.1"/>
</dbReference>
<dbReference type="Gene3D" id="1.20.1260.10">
    <property type="match status" value="1"/>
</dbReference>
<evidence type="ECO:0000313" key="4">
    <source>
        <dbReference type="EMBL" id="QTL97568.1"/>
    </source>
</evidence>
<accession>A0A8A7KD83</accession>
<dbReference type="GO" id="GO:0030435">
    <property type="term" value="P:sporulation resulting in formation of a cellular spore"/>
    <property type="evidence" value="ECO:0007669"/>
    <property type="project" value="UniProtKB-KW"/>
</dbReference>